<accession>A0A451BHX6</accession>
<gene>
    <name evidence="1" type="ORF">BECKSD772D_GA0070982_100350</name>
</gene>
<evidence type="ECO:0000313" key="1">
    <source>
        <dbReference type="EMBL" id="VFK77893.1"/>
    </source>
</evidence>
<reference evidence="1" key="1">
    <citation type="submission" date="2019-02" db="EMBL/GenBank/DDBJ databases">
        <authorList>
            <person name="Gruber-Vodicka R. H."/>
            <person name="Seah K. B. B."/>
        </authorList>
    </citation>
    <scope>NUCLEOTIDE SEQUENCE</scope>
    <source>
        <strain evidence="1">BECK_S127</strain>
    </source>
</reference>
<organism evidence="1">
    <name type="scientific">Candidatus Kentrum sp. SD</name>
    <dbReference type="NCBI Taxonomy" id="2126332"/>
    <lineage>
        <taxon>Bacteria</taxon>
        <taxon>Pseudomonadati</taxon>
        <taxon>Pseudomonadota</taxon>
        <taxon>Gammaproteobacteria</taxon>
        <taxon>Candidatus Kentrum</taxon>
    </lineage>
</organism>
<dbReference type="EMBL" id="CAADHB010000003">
    <property type="protein sequence ID" value="VFK77893.1"/>
    <property type="molecule type" value="Genomic_DNA"/>
</dbReference>
<protein>
    <submittedName>
        <fullName evidence="1">Uncharacterized protein</fullName>
    </submittedName>
</protein>
<proteinExistence type="predicted"/>
<sequence length="51" mass="5719">MIYRLMIVPGEPVITAKGVRINSGAGFPMIHDNLFISRLALQMDLVLMVLY</sequence>
<dbReference type="AlphaFoldDB" id="A0A451BHX6"/>
<name>A0A451BHX6_9GAMM</name>